<gene>
    <name evidence="3" type="ORF">BCF74_13120</name>
</gene>
<feature type="region of interest" description="Disordered" evidence="1">
    <location>
        <begin position="117"/>
        <end position="195"/>
    </location>
</feature>
<keyword evidence="2" id="KW-1133">Transmembrane helix</keyword>
<evidence type="ECO:0000313" key="4">
    <source>
        <dbReference type="Proteomes" id="UP000237822"/>
    </source>
</evidence>
<keyword evidence="2" id="KW-0472">Membrane</keyword>
<organism evidence="3 4">
    <name type="scientific">Knoellia remsis</name>
    <dbReference type="NCBI Taxonomy" id="407159"/>
    <lineage>
        <taxon>Bacteria</taxon>
        <taxon>Bacillati</taxon>
        <taxon>Actinomycetota</taxon>
        <taxon>Actinomycetes</taxon>
        <taxon>Micrococcales</taxon>
        <taxon>Intrasporangiaceae</taxon>
        <taxon>Knoellia</taxon>
    </lineage>
</organism>
<evidence type="ECO:0000256" key="1">
    <source>
        <dbReference type="SAM" id="MobiDB-lite"/>
    </source>
</evidence>
<proteinExistence type="predicted"/>
<dbReference type="OrthoDB" id="4464900at2"/>
<keyword evidence="2" id="KW-0812">Transmembrane</keyword>
<sequence>MPDQSTPTPVGATSGSSPDAASDTASDAVAQANTALEAGRLHEARVLLAERVELERDIEALRLLGEVHHGLGDLPAAGAAWFGAGVRGPEVDAAVEAWRAEHDDDFLAMWRSLPRSVRQAPRSKKVDALRTKAQEVKKNAAAETESHSPAGEAPAAVGTPPASAGSPVPRAVGSSAPVVEDADGEARGSSPSTAVTKVASKAVSKVSSGAGGGGIDAAQIIAWVIAAFVVLCAVVGLVTILRWLVPG</sequence>
<keyword evidence="4" id="KW-1185">Reference proteome</keyword>
<accession>A0A2T0U4Q8</accession>
<dbReference type="AlphaFoldDB" id="A0A2T0U4Q8"/>
<comment type="caution">
    <text evidence="3">The sequence shown here is derived from an EMBL/GenBank/DDBJ whole genome shotgun (WGS) entry which is preliminary data.</text>
</comment>
<feature type="compositionally biased region" description="Low complexity" evidence="1">
    <location>
        <begin position="11"/>
        <end position="28"/>
    </location>
</feature>
<evidence type="ECO:0000313" key="3">
    <source>
        <dbReference type="EMBL" id="PRY52880.1"/>
    </source>
</evidence>
<reference evidence="3 4" key="1">
    <citation type="submission" date="2018-03" db="EMBL/GenBank/DDBJ databases">
        <title>Genomic Encyclopedia of Archaeal and Bacterial Type Strains, Phase II (KMG-II): from individual species to whole genera.</title>
        <authorList>
            <person name="Goeker M."/>
        </authorList>
    </citation>
    <scope>NUCLEOTIDE SEQUENCE [LARGE SCALE GENOMIC DNA]</scope>
    <source>
        <strain evidence="3 4">ATCC BAA-1496</strain>
    </source>
</reference>
<dbReference type="EMBL" id="PVTI01000031">
    <property type="protein sequence ID" value="PRY52880.1"/>
    <property type="molecule type" value="Genomic_DNA"/>
</dbReference>
<dbReference type="Proteomes" id="UP000237822">
    <property type="component" value="Unassembled WGS sequence"/>
</dbReference>
<name>A0A2T0U4Q8_9MICO</name>
<feature type="transmembrane region" description="Helical" evidence="2">
    <location>
        <begin position="220"/>
        <end position="245"/>
    </location>
</feature>
<evidence type="ECO:0000256" key="2">
    <source>
        <dbReference type="SAM" id="Phobius"/>
    </source>
</evidence>
<protein>
    <submittedName>
        <fullName evidence="3">Uncharacterized protein</fullName>
    </submittedName>
</protein>
<feature type="compositionally biased region" description="Basic and acidic residues" evidence="1">
    <location>
        <begin position="124"/>
        <end position="146"/>
    </location>
</feature>
<feature type="region of interest" description="Disordered" evidence="1">
    <location>
        <begin position="1"/>
        <end position="31"/>
    </location>
</feature>
<dbReference type="RefSeq" id="WP_106298771.1">
    <property type="nucleotide sequence ID" value="NZ_PVTI01000031.1"/>
</dbReference>